<feature type="region of interest" description="Disordered" evidence="1">
    <location>
        <begin position="955"/>
        <end position="982"/>
    </location>
</feature>
<feature type="region of interest" description="Disordered" evidence="1">
    <location>
        <begin position="1075"/>
        <end position="1121"/>
    </location>
</feature>
<evidence type="ECO:0000256" key="1">
    <source>
        <dbReference type="SAM" id="MobiDB-lite"/>
    </source>
</evidence>
<dbReference type="GO" id="GO:0000796">
    <property type="term" value="C:condensin complex"/>
    <property type="evidence" value="ECO:0007669"/>
    <property type="project" value="TreeGrafter"/>
</dbReference>
<keyword evidence="4" id="KW-1185">Reference proteome</keyword>
<feature type="region of interest" description="Disordered" evidence="1">
    <location>
        <begin position="349"/>
        <end position="373"/>
    </location>
</feature>
<dbReference type="OrthoDB" id="292915at2"/>
<dbReference type="GO" id="GO:0000785">
    <property type="term" value="C:chromatin"/>
    <property type="evidence" value="ECO:0007669"/>
    <property type="project" value="TreeGrafter"/>
</dbReference>
<dbReference type="GO" id="GO:0000793">
    <property type="term" value="C:condensed chromosome"/>
    <property type="evidence" value="ECO:0007669"/>
    <property type="project" value="TreeGrafter"/>
</dbReference>
<dbReference type="GO" id="GO:0003682">
    <property type="term" value="F:chromatin binding"/>
    <property type="evidence" value="ECO:0007669"/>
    <property type="project" value="TreeGrafter"/>
</dbReference>
<proteinExistence type="predicted"/>
<evidence type="ECO:0000259" key="2">
    <source>
        <dbReference type="Pfam" id="PF16697"/>
    </source>
</evidence>
<dbReference type="Gene3D" id="2.60.200.20">
    <property type="match status" value="1"/>
</dbReference>
<sequence length="1256" mass="140954">MTYYCVHHDFWVTPYGGIEFPYAPYFCTSWPGIMTTLQVEETVASQSLPSSPTRFKLDIFSDDQWTHSIELPAGKCTIGSSPSCQVRLAEEQVRPLHCLLVHGCDGVTATSWSPGMLLNDQEFTTAPLYAGDKLSIGSLQLKLAITDAVDSELPQDAKNTPSNEPKLEQTPDLPPDPQPCQTEESSRKYEVCDTIVLVGDKSSLQADKKLAEINQQSRNRCRSLIASLRQERSLAKKSQQEAESYAERWEAAEQERNSLAAELEQLRTSFAEENRSLAEQLQALEGERDWLSGEVEQLRTNATEEVRHLTEQLHSVQGERELLAEELEEVRTNTSEQIHQLSEQLQVGQAERESLSHELEQLRNSSTERDSQQAAELDRVIGELSAAYEKTSQLEAALNEAEARSQEAQRRIDELSANCDQFTESTHCLQEEKNQLSQQIAEQDNRIAELEHDHVASLEAAQIAEARLAEQIQGQNELSDELAALRKELSEAKTENARLKEESEDLQRSASDYQQLLQCAKEELRVTVENLERHSSEQEDLRNELSELRTEREQYSDEKAKLINEAAEQRNQNELLEIDVKSLTSEWQQSLAEITRLKKAEEENLFRIEELEEEQVNFDKNAFEALRVERDQLSEQLRSIQEDIDAREELLQNASQRLEQLHAIVSESEEAQAELNEDIAARIGQIELLTGELDDLRANVIRHEEERKQFSEKITDRENTIEQLRAEFDELRASIALAEQERDNIAQSFASQESQLIELTSELEGKRAEIEAFSIEREQHATSISNHESQIDLLSTDLDTLRTKLEEVEQERNQLVERLASQESESEGFKAELEELRSKDSQIDEEQEEYFQCIAAQVDQIEELTSQLETVHKKFSLVEQERDHVAKSLAERESKIEQLTADLKQSQELLTECSEQAQQLNVVHKQTLAELEQARGAGATDTTGVVKAMTIKLPSESEVNSDSAEAVPTEEDSTEYVKSPTVALTTPIDLEEKEEQAEPSADFQPPSFIDQYSHLLDENGFGQVEERSPLAPESIAPAKDSPLPSNPLSEADGEDDGDLEAYMSNLMRRVRGEVSGVSNPHTYSGIQESSFNGDSQIQKTNSHTASPKRTETEDIKPEEPHGLLDIADLKATSSKPSQPIDLASMRELANTSARSAIAKHSKRRHFEGVLGKFLVSSIAGGTATAMIASAEHFAHPLFLGGCAVGVVSIYWGFKLIAELLEMIRDGGAESKTAEFSEQADSLPIDGGNKCLEASQD</sequence>
<gene>
    <name evidence="3" type="ORF">Pr1d_39340</name>
</gene>
<dbReference type="PANTHER" id="PTHR43941">
    <property type="entry name" value="STRUCTURAL MAINTENANCE OF CHROMOSOMES PROTEIN 2"/>
    <property type="match status" value="1"/>
</dbReference>
<name>A0A5B9QFE8_9BACT</name>
<dbReference type="CDD" id="cd00060">
    <property type="entry name" value="FHA"/>
    <property type="match status" value="1"/>
</dbReference>
<feature type="region of interest" description="Disordered" evidence="1">
    <location>
        <begin position="152"/>
        <end position="186"/>
    </location>
</feature>
<dbReference type="EMBL" id="CP042913">
    <property type="protein sequence ID" value="QEG36619.1"/>
    <property type="molecule type" value="Genomic_DNA"/>
</dbReference>
<evidence type="ECO:0000313" key="4">
    <source>
        <dbReference type="Proteomes" id="UP000323917"/>
    </source>
</evidence>
<accession>A0A5B9QFE8</accession>
<feature type="region of interest" description="Disordered" evidence="1">
    <location>
        <begin position="1233"/>
        <end position="1256"/>
    </location>
</feature>
<feature type="region of interest" description="Disordered" evidence="1">
    <location>
        <begin position="1026"/>
        <end position="1058"/>
    </location>
</feature>
<dbReference type="InterPro" id="IPR008984">
    <property type="entry name" value="SMAD_FHA_dom_sf"/>
</dbReference>
<dbReference type="SUPFAM" id="SSF49879">
    <property type="entry name" value="SMAD/FHA domain"/>
    <property type="match status" value="1"/>
</dbReference>
<protein>
    <submittedName>
        <fullName evidence="3">Chromosome segregation protein</fullName>
    </submittedName>
</protein>
<feature type="compositionally biased region" description="Basic and acidic residues" evidence="1">
    <location>
        <begin position="350"/>
        <end position="373"/>
    </location>
</feature>
<feature type="compositionally biased region" description="Polar residues" evidence="1">
    <location>
        <begin position="1076"/>
        <end position="1107"/>
    </location>
</feature>
<dbReference type="InterPro" id="IPR032030">
    <property type="entry name" value="YscD_cytoplasmic_dom"/>
</dbReference>
<reference evidence="3 4" key="1">
    <citation type="submission" date="2019-08" db="EMBL/GenBank/DDBJ databases">
        <title>Deep-cultivation of Planctomycetes and their phenomic and genomic characterization uncovers novel biology.</title>
        <authorList>
            <person name="Wiegand S."/>
            <person name="Jogler M."/>
            <person name="Boedeker C."/>
            <person name="Pinto D."/>
            <person name="Vollmers J."/>
            <person name="Rivas-Marin E."/>
            <person name="Kohn T."/>
            <person name="Peeters S.H."/>
            <person name="Heuer A."/>
            <person name="Rast P."/>
            <person name="Oberbeckmann S."/>
            <person name="Bunk B."/>
            <person name="Jeske O."/>
            <person name="Meyerdierks A."/>
            <person name="Storesund J.E."/>
            <person name="Kallscheuer N."/>
            <person name="Luecker S."/>
            <person name="Lage O.M."/>
            <person name="Pohl T."/>
            <person name="Merkel B.J."/>
            <person name="Hornburger P."/>
            <person name="Mueller R.-W."/>
            <person name="Bruemmer F."/>
            <person name="Labrenz M."/>
            <person name="Spormann A.M."/>
            <person name="Op den Camp H."/>
            <person name="Overmann J."/>
            <person name="Amann R."/>
            <person name="Jetten M.S.M."/>
            <person name="Mascher T."/>
            <person name="Medema M.H."/>
            <person name="Devos D.P."/>
            <person name="Kaster A.-K."/>
            <person name="Ovreas L."/>
            <person name="Rohde M."/>
            <person name="Galperin M.Y."/>
            <person name="Jogler C."/>
        </authorList>
    </citation>
    <scope>NUCLEOTIDE SEQUENCE [LARGE SCALE GENOMIC DNA]</scope>
    <source>
        <strain evidence="3 4">Pr1d</strain>
    </source>
</reference>
<evidence type="ECO:0000313" key="3">
    <source>
        <dbReference type="EMBL" id="QEG36619.1"/>
    </source>
</evidence>
<feature type="domain" description="YscD cytoplasmic" evidence="2">
    <location>
        <begin position="68"/>
        <end position="144"/>
    </location>
</feature>
<dbReference type="Gene3D" id="1.10.287.1490">
    <property type="match status" value="1"/>
</dbReference>
<dbReference type="Proteomes" id="UP000323917">
    <property type="component" value="Chromosome"/>
</dbReference>
<organism evidence="3 4">
    <name type="scientific">Bythopirellula goksoeyrii</name>
    <dbReference type="NCBI Taxonomy" id="1400387"/>
    <lineage>
        <taxon>Bacteria</taxon>
        <taxon>Pseudomonadati</taxon>
        <taxon>Planctomycetota</taxon>
        <taxon>Planctomycetia</taxon>
        <taxon>Pirellulales</taxon>
        <taxon>Lacipirellulaceae</taxon>
        <taxon>Bythopirellula</taxon>
    </lineage>
</organism>
<dbReference type="AlphaFoldDB" id="A0A5B9QFE8"/>
<feature type="compositionally biased region" description="Basic and acidic residues" evidence="1">
    <location>
        <begin position="1108"/>
        <end position="1121"/>
    </location>
</feature>
<dbReference type="Pfam" id="PF16697">
    <property type="entry name" value="Yop-YscD_cpl"/>
    <property type="match status" value="1"/>
</dbReference>
<dbReference type="KEGG" id="bgok:Pr1d_39340"/>
<dbReference type="PANTHER" id="PTHR43941:SF1">
    <property type="entry name" value="STRUCTURAL MAINTENANCE OF CHROMOSOMES PROTEIN 2"/>
    <property type="match status" value="1"/>
</dbReference>